<protein>
    <submittedName>
        <fullName evidence="1">Uncharacterized protein</fullName>
    </submittedName>
</protein>
<accession>A0A248UAA0</accession>
<reference evidence="1 2" key="1">
    <citation type="submission" date="2017-07" db="EMBL/GenBank/DDBJ databases">
        <title>Phylogenetic study on the rhizospheric bacterium Ochrobactrum sp. A44.</title>
        <authorList>
            <person name="Krzyzanowska D.M."/>
            <person name="Ossowicki A."/>
            <person name="Rajewska M."/>
            <person name="Maciag T."/>
            <person name="Kaczynski Z."/>
            <person name="Czerwicka M."/>
            <person name="Jafra S."/>
        </authorList>
    </citation>
    <scope>NUCLEOTIDE SEQUENCE [LARGE SCALE GENOMIC DNA]</scope>
    <source>
        <strain evidence="1 2">A44</strain>
    </source>
</reference>
<dbReference type="EMBL" id="CP022603">
    <property type="protein sequence ID" value="ASV83450.1"/>
    <property type="molecule type" value="Genomic_DNA"/>
</dbReference>
<proteinExistence type="predicted"/>
<organism evidence="1 2">
    <name type="scientific">Ochrobactrum quorumnocens</name>
    <dbReference type="NCBI Taxonomy" id="271865"/>
    <lineage>
        <taxon>Bacteria</taxon>
        <taxon>Pseudomonadati</taxon>
        <taxon>Pseudomonadota</taxon>
        <taxon>Alphaproteobacteria</taxon>
        <taxon>Hyphomicrobiales</taxon>
        <taxon>Brucellaceae</taxon>
        <taxon>Brucella/Ochrobactrum group</taxon>
        <taxon>Ochrobactrum</taxon>
    </lineage>
</organism>
<dbReference type="Proteomes" id="UP000215256">
    <property type="component" value="Chromosome 2"/>
</dbReference>
<evidence type="ECO:0000313" key="2">
    <source>
        <dbReference type="Proteomes" id="UP000215256"/>
    </source>
</evidence>
<dbReference type="AlphaFoldDB" id="A0A248UAA0"/>
<name>A0A248UAA0_9HYPH</name>
<dbReference type="KEGG" id="och:CES85_4230"/>
<sequence>MSGCKVHMDNWPQPSALLQMPQADASNHHFWSEDEGSSLLSCV</sequence>
<gene>
    <name evidence="1" type="ORF">CES85_4230</name>
</gene>
<evidence type="ECO:0000313" key="1">
    <source>
        <dbReference type="EMBL" id="ASV83450.1"/>
    </source>
</evidence>